<dbReference type="PANTHER" id="PTHR43280:SF28">
    <property type="entry name" value="HTH-TYPE TRANSCRIPTIONAL ACTIVATOR RHAS"/>
    <property type="match status" value="1"/>
</dbReference>
<evidence type="ECO:0000313" key="6">
    <source>
        <dbReference type="EMBL" id="RKI89415.1"/>
    </source>
</evidence>
<keyword evidence="4" id="KW-1133">Transmembrane helix</keyword>
<dbReference type="PROSITE" id="PS01124">
    <property type="entry name" value="HTH_ARAC_FAMILY_2"/>
    <property type="match status" value="1"/>
</dbReference>
<feature type="transmembrane region" description="Helical" evidence="4">
    <location>
        <begin position="9"/>
        <end position="27"/>
    </location>
</feature>
<dbReference type="GO" id="GO:0003700">
    <property type="term" value="F:DNA-binding transcription factor activity"/>
    <property type="evidence" value="ECO:0007669"/>
    <property type="project" value="InterPro"/>
</dbReference>
<dbReference type="EMBL" id="RAYQ01000023">
    <property type="protein sequence ID" value="RKI89415.1"/>
    <property type="molecule type" value="Genomic_DNA"/>
</dbReference>
<evidence type="ECO:0000256" key="2">
    <source>
        <dbReference type="ARBA" id="ARBA00023125"/>
    </source>
</evidence>
<gene>
    <name evidence="6" type="ORF">D7V94_18350</name>
</gene>
<evidence type="ECO:0000256" key="3">
    <source>
        <dbReference type="ARBA" id="ARBA00023163"/>
    </source>
</evidence>
<keyword evidence="1" id="KW-0805">Transcription regulation</keyword>
<feature type="domain" description="HTH araC/xylS-type" evidence="5">
    <location>
        <begin position="630"/>
        <end position="727"/>
    </location>
</feature>
<protein>
    <submittedName>
        <fullName evidence="6">AraC family transcriptional regulator</fullName>
    </submittedName>
</protein>
<dbReference type="AlphaFoldDB" id="A0A3A9ASU8"/>
<dbReference type="Pfam" id="PF12833">
    <property type="entry name" value="HTH_18"/>
    <property type="match status" value="1"/>
</dbReference>
<reference evidence="6 7" key="1">
    <citation type="submission" date="2018-09" db="EMBL/GenBank/DDBJ databases">
        <title>Murine metabolic-syndrome-specific gut microbial biobank.</title>
        <authorList>
            <person name="Liu C."/>
        </authorList>
    </citation>
    <scope>NUCLEOTIDE SEQUENCE [LARGE SCALE GENOMIC DNA]</scope>
    <source>
        <strain evidence="6 7">0.1xD8-82</strain>
    </source>
</reference>
<dbReference type="Gene3D" id="1.10.10.60">
    <property type="entry name" value="Homeodomain-like"/>
    <property type="match status" value="2"/>
</dbReference>
<organism evidence="6 7">
    <name type="scientific">Parablautia intestinalis</name>
    <dbReference type="NCBI Taxonomy" id="2320100"/>
    <lineage>
        <taxon>Bacteria</taxon>
        <taxon>Bacillati</taxon>
        <taxon>Bacillota</taxon>
        <taxon>Clostridia</taxon>
        <taxon>Lachnospirales</taxon>
        <taxon>Lachnospiraceae</taxon>
        <taxon>Parablautia</taxon>
    </lineage>
</organism>
<evidence type="ECO:0000256" key="4">
    <source>
        <dbReference type="SAM" id="Phobius"/>
    </source>
</evidence>
<dbReference type="InterPro" id="IPR009057">
    <property type="entry name" value="Homeodomain-like_sf"/>
</dbReference>
<keyword evidence="3" id="KW-0804">Transcription</keyword>
<dbReference type="Proteomes" id="UP000280696">
    <property type="component" value="Unassembled WGS sequence"/>
</dbReference>
<accession>A0A3A9ASU8</accession>
<evidence type="ECO:0000313" key="7">
    <source>
        <dbReference type="Proteomes" id="UP000280696"/>
    </source>
</evidence>
<comment type="caution">
    <text evidence="6">The sequence shown here is derived from an EMBL/GenBank/DDBJ whole genome shotgun (WGS) entry which is preliminary data.</text>
</comment>
<sequence>MSLLRTRYLYLYIAMICCMALLFSIGMRQGRKVYVNRQEQYVQEHVDNIMLTTVSLLEPYYQLCESIAEDRDIAGLRGSQLSEEEIKKVQKVYDSEKLAELGIRQIGIYIVGSNIIITNGQVYKDSQVQNFYDQYDRLISSGYLCESAGAVYRNVRGENFQLLLRKLYDSSGIIGCLILEYNLKGIEDISTDTMQLYIGNNDDYLYARPSCEAEDYQKIVSGANAKSSVSVNGEKCYIPTMIYSKLNTAIRVVVPQKLLHAGAGIFDFWHWGGIALCILMSIPLAVYFYFHLSVPARKLKETAIPEEKANDVESIMFGAGRKIRMLEEKINSMVKDKRYFLPLAMGEKLNRVLATKGSYIPKTSFNAIKMLGLNPDRPCFMFAIHILDDSDGVFQHSEDDYIPISPYNVMNNILSEKIFDKSKGFLGINLNFMPALVQKNEQITYESLVKGLDECKAFMEEFFHVKLAVSRPVLMETSLELQDAYRRTQEEIGYLEFWQKDAYTVSDNERNAAERVPYFKIVRNLVNKLESKNYEEATELFSKVIDEYMPCGQHSWRTDRYQIYALAGIIITAVYEQSGQEEFKGDGWRIVDRMYHIGNINEFREECENLIEEFMSVSGDTAVPGNDKIDEIKKYILENYTDNTLNASSIANYFGKSKSHLSHLFKDAVGINISEYIQRLRVEKAKELLAGYNVKEVVSMSGFWDTQALTRAMKKYEGVTPGEFKKIKGYE</sequence>
<dbReference type="PANTHER" id="PTHR43280">
    <property type="entry name" value="ARAC-FAMILY TRANSCRIPTIONAL REGULATOR"/>
    <property type="match status" value="1"/>
</dbReference>
<proteinExistence type="predicted"/>
<dbReference type="SMART" id="SM00342">
    <property type="entry name" value="HTH_ARAC"/>
    <property type="match status" value="1"/>
</dbReference>
<dbReference type="RefSeq" id="WP_120471758.1">
    <property type="nucleotide sequence ID" value="NZ_RAYQ01000023.1"/>
</dbReference>
<name>A0A3A9ASU8_9FIRM</name>
<keyword evidence="2" id="KW-0238">DNA-binding</keyword>
<dbReference type="InterPro" id="IPR018060">
    <property type="entry name" value="HTH_AraC"/>
</dbReference>
<feature type="transmembrane region" description="Helical" evidence="4">
    <location>
        <begin position="268"/>
        <end position="290"/>
    </location>
</feature>
<evidence type="ECO:0000256" key="1">
    <source>
        <dbReference type="ARBA" id="ARBA00023015"/>
    </source>
</evidence>
<dbReference type="SUPFAM" id="SSF46689">
    <property type="entry name" value="Homeodomain-like"/>
    <property type="match status" value="2"/>
</dbReference>
<dbReference type="GO" id="GO:0043565">
    <property type="term" value="F:sequence-specific DNA binding"/>
    <property type="evidence" value="ECO:0007669"/>
    <property type="project" value="InterPro"/>
</dbReference>
<keyword evidence="4" id="KW-0472">Membrane</keyword>
<dbReference type="OrthoDB" id="2515823at2"/>
<keyword evidence="4" id="KW-0812">Transmembrane</keyword>
<keyword evidence="7" id="KW-1185">Reference proteome</keyword>
<evidence type="ECO:0000259" key="5">
    <source>
        <dbReference type="PROSITE" id="PS01124"/>
    </source>
</evidence>